<keyword evidence="3" id="KW-1185">Reference proteome</keyword>
<comment type="caution">
    <text evidence="2">The sequence shown here is derived from an EMBL/GenBank/DDBJ whole genome shotgun (WGS) entry which is preliminary data.</text>
</comment>
<dbReference type="Proteomes" id="UP001589613">
    <property type="component" value="Unassembled WGS sequence"/>
</dbReference>
<evidence type="ECO:0000313" key="3">
    <source>
        <dbReference type="Proteomes" id="UP001589613"/>
    </source>
</evidence>
<gene>
    <name evidence="2" type="ORF">ACFFN0_06145</name>
</gene>
<reference evidence="2 3" key="1">
    <citation type="submission" date="2024-09" db="EMBL/GenBank/DDBJ databases">
        <authorList>
            <person name="Sun Q."/>
            <person name="Mori K."/>
        </authorList>
    </citation>
    <scope>NUCLEOTIDE SEQUENCE [LARGE SCALE GENOMIC DNA]</scope>
    <source>
        <strain evidence="2 3">JCM 12763</strain>
    </source>
</reference>
<evidence type="ECO:0000256" key="1">
    <source>
        <dbReference type="SAM" id="Phobius"/>
    </source>
</evidence>
<dbReference type="RefSeq" id="WP_141337565.1">
    <property type="nucleotide sequence ID" value="NZ_JBHMAX010000013.1"/>
</dbReference>
<feature type="transmembrane region" description="Helical" evidence="1">
    <location>
        <begin position="31"/>
        <end position="52"/>
    </location>
</feature>
<keyword evidence="1" id="KW-0812">Transmembrane</keyword>
<keyword evidence="1" id="KW-0472">Membrane</keyword>
<organism evidence="2 3">
    <name type="scientific">Ornithinimicrobium kibberense</name>
    <dbReference type="NCBI Taxonomy" id="282060"/>
    <lineage>
        <taxon>Bacteria</taxon>
        <taxon>Bacillati</taxon>
        <taxon>Actinomycetota</taxon>
        <taxon>Actinomycetes</taxon>
        <taxon>Micrococcales</taxon>
        <taxon>Ornithinimicrobiaceae</taxon>
        <taxon>Ornithinimicrobium</taxon>
    </lineage>
</organism>
<name>A0ABV5V1D6_9MICO</name>
<proteinExistence type="predicted"/>
<keyword evidence="1" id="KW-1133">Transmembrane helix</keyword>
<protein>
    <submittedName>
        <fullName evidence="2">Uncharacterized protein</fullName>
    </submittedName>
</protein>
<evidence type="ECO:0000313" key="2">
    <source>
        <dbReference type="EMBL" id="MFB9731617.1"/>
    </source>
</evidence>
<accession>A0ABV5V1D6</accession>
<dbReference type="EMBL" id="JBHMAX010000013">
    <property type="protein sequence ID" value="MFB9731617.1"/>
    <property type="molecule type" value="Genomic_DNA"/>
</dbReference>
<sequence>MRPQQILLLGAGVGAVLTAAATAAALTGLWWLVVLAGMALLSFVLLVALDIVRRVRETRRFLHGELRRLNEGSGAPVGSAATAEDVVGTVRALQAQYTGRLDRLQDAVDEVLRRDERR</sequence>